<dbReference type="EMBL" id="JADBJN010000001">
    <property type="protein sequence ID" value="KAG5683273.1"/>
    <property type="molecule type" value="Genomic_DNA"/>
</dbReference>
<organism evidence="1 2">
    <name type="scientific">Polypedilum vanderplanki</name>
    <name type="common">Sleeping chironomid midge</name>
    <dbReference type="NCBI Taxonomy" id="319348"/>
    <lineage>
        <taxon>Eukaryota</taxon>
        <taxon>Metazoa</taxon>
        <taxon>Ecdysozoa</taxon>
        <taxon>Arthropoda</taxon>
        <taxon>Hexapoda</taxon>
        <taxon>Insecta</taxon>
        <taxon>Pterygota</taxon>
        <taxon>Neoptera</taxon>
        <taxon>Endopterygota</taxon>
        <taxon>Diptera</taxon>
        <taxon>Nematocera</taxon>
        <taxon>Chironomoidea</taxon>
        <taxon>Chironomidae</taxon>
        <taxon>Chironominae</taxon>
        <taxon>Polypedilum</taxon>
        <taxon>Polypedilum</taxon>
    </lineage>
</organism>
<keyword evidence="2" id="KW-1185">Reference proteome</keyword>
<dbReference type="Proteomes" id="UP001107558">
    <property type="component" value="Chromosome 1"/>
</dbReference>
<evidence type="ECO:0000313" key="2">
    <source>
        <dbReference type="Proteomes" id="UP001107558"/>
    </source>
</evidence>
<protein>
    <submittedName>
        <fullName evidence="1">Uncharacterized protein</fullName>
    </submittedName>
</protein>
<evidence type="ECO:0000313" key="1">
    <source>
        <dbReference type="EMBL" id="KAG5683273.1"/>
    </source>
</evidence>
<name>A0A9J6CM07_POLVA</name>
<accession>A0A9J6CM07</accession>
<dbReference type="OrthoDB" id="6506757at2759"/>
<dbReference type="AlphaFoldDB" id="A0A9J6CM07"/>
<reference evidence="1" key="1">
    <citation type="submission" date="2021-03" db="EMBL/GenBank/DDBJ databases">
        <title>Chromosome level genome of the anhydrobiotic midge Polypedilum vanderplanki.</title>
        <authorList>
            <person name="Yoshida Y."/>
            <person name="Kikawada T."/>
            <person name="Gusev O."/>
        </authorList>
    </citation>
    <scope>NUCLEOTIDE SEQUENCE</scope>
    <source>
        <strain evidence="1">NIAS01</strain>
        <tissue evidence="1">Whole body or cell culture</tissue>
    </source>
</reference>
<proteinExistence type="predicted"/>
<comment type="caution">
    <text evidence="1">The sequence shown here is derived from an EMBL/GenBank/DDBJ whole genome shotgun (WGS) entry which is preliminary data.</text>
</comment>
<sequence>MTFVVDLKLQSELNELCDCKNLLLAQVYHTDLVSITLPKFHYLFDLTNEVMQRLRDAGIIQHSVDFHKWILHRQINSSTTTRNRSTKASVTNESFF</sequence>
<gene>
    <name evidence="1" type="ORF">PVAND_012563</name>
</gene>